<keyword evidence="1" id="KW-0732">Signal</keyword>
<dbReference type="Gramene" id="Zm00001eb241050_T001">
    <property type="protein sequence ID" value="Zm00001eb241050_P001"/>
    <property type="gene ID" value="Zm00001eb241050"/>
</dbReference>
<evidence type="ECO:0000256" key="1">
    <source>
        <dbReference type="SAM" id="SignalP"/>
    </source>
</evidence>
<evidence type="ECO:0000313" key="2">
    <source>
        <dbReference type="EnsemblPlants" id="Zm00001eb241050_P001"/>
    </source>
</evidence>
<proteinExistence type="predicted"/>
<name>A0A804PHY6_MAIZE</name>
<dbReference type="InParanoid" id="A0A804PHY6"/>
<dbReference type="Proteomes" id="UP000007305">
    <property type="component" value="Chromosome 5"/>
</dbReference>
<feature type="signal peptide" evidence="1">
    <location>
        <begin position="1"/>
        <end position="15"/>
    </location>
</feature>
<organism evidence="2 3">
    <name type="scientific">Zea mays</name>
    <name type="common">Maize</name>
    <dbReference type="NCBI Taxonomy" id="4577"/>
    <lineage>
        <taxon>Eukaryota</taxon>
        <taxon>Viridiplantae</taxon>
        <taxon>Streptophyta</taxon>
        <taxon>Embryophyta</taxon>
        <taxon>Tracheophyta</taxon>
        <taxon>Spermatophyta</taxon>
        <taxon>Magnoliopsida</taxon>
        <taxon>Liliopsida</taxon>
        <taxon>Poales</taxon>
        <taxon>Poaceae</taxon>
        <taxon>PACMAD clade</taxon>
        <taxon>Panicoideae</taxon>
        <taxon>Andropogonodae</taxon>
        <taxon>Andropogoneae</taxon>
        <taxon>Tripsacinae</taxon>
        <taxon>Zea</taxon>
    </lineage>
</organism>
<evidence type="ECO:0008006" key="4">
    <source>
        <dbReference type="Google" id="ProtNLM"/>
    </source>
</evidence>
<dbReference type="EnsemblPlants" id="Zm00001eb241050_T001">
    <property type="protein sequence ID" value="Zm00001eb241050_P001"/>
    <property type="gene ID" value="Zm00001eb241050"/>
</dbReference>
<accession>A0A804PHY6</accession>
<reference evidence="2" key="3">
    <citation type="submission" date="2021-05" db="UniProtKB">
        <authorList>
            <consortium name="EnsemblPlants"/>
        </authorList>
    </citation>
    <scope>IDENTIFICATION</scope>
    <source>
        <strain evidence="2">cv. B73</strain>
    </source>
</reference>
<sequence length="174" mass="19125">MVLLALPLIIPACSSCSYVDTDGPDPAYDDPHKPLLISNSHQMESNAMMQKPKENQMQVKGRLETLGEEHSAKKLIRLLSHCTSSDSSPCSLPSTHPAPSSAVFSLHYLTSFTGVTCSHRVARCCIGPHANGLFPYVEPTRWKHPGSRNDTNCPKLRVHLCCSSVSDLRALWTK</sequence>
<keyword evidence="3" id="KW-1185">Reference proteome</keyword>
<feature type="chain" id="PRO_5032839877" description="Secreted protein" evidence="1">
    <location>
        <begin position="16"/>
        <end position="174"/>
    </location>
</feature>
<evidence type="ECO:0000313" key="3">
    <source>
        <dbReference type="Proteomes" id="UP000007305"/>
    </source>
</evidence>
<dbReference type="AlphaFoldDB" id="A0A804PHY6"/>
<reference evidence="3" key="1">
    <citation type="journal article" date="2009" name="Science">
        <title>The B73 maize genome: complexity, diversity, and dynamics.</title>
        <authorList>
            <person name="Schnable P.S."/>
            <person name="Ware D."/>
            <person name="Fulton R.S."/>
            <person name="Stein J.C."/>
            <person name="Wei F."/>
            <person name="Pasternak S."/>
            <person name="Liang C."/>
            <person name="Zhang J."/>
            <person name="Fulton L."/>
            <person name="Graves T.A."/>
            <person name="Minx P."/>
            <person name="Reily A.D."/>
            <person name="Courtney L."/>
            <person name="Kruchowski S.S."/>
            <person name="Tomlinson C."/>
            <person name="Strong C."/>
            <person name="Delehaunty K."/>
            <person name="Fronick C."/>
            <person name="Courtney B."/>
            <person name="Rock S.M."/>
            <person name="Belter E."/>
            <person name="Du F."/>
            <person name="Kim K."/>
            <person name="Abbott R.M."/>
            <person name="Cotton M."/>
            <person name="Levy A."/>
            <person name="Marchetto P."/>
            <person name="Ochoa K."/>
            <person name="Jackson S.M."/>
            <person name="Gillam B."/>
            <person name="Chen W."/>
            <person name="Yan L."/>
            <person name="Higginbotham J."/>
            <person name="Cardenas M."/>
            <person name="Waligorski J."/>
            <person name="Applebaum E."/>
            <person name="Phelps L."/>
            <person name="Falcone J."/>
            <person name="Kanchi K."/>
            <person name="Thane T."/>
            <person name="Scimone A."/>
            <person name="Thane N."/>
            <person name="Henke J."/>
            <person name="Wang T."/>
            <person name="Ruppert J."/>
            <person name="Shah N."/>
            <person name="Rotter K."/>
            <person name="Hodges J."/>
            <person name="Ingenthron E."/>
            <person name="Cordes M."/>
            <person name="Kohlberg S."/>
            <person name="Sgro J."/>
            <person name="Delgado B."/>
            <person name="Mead K."/>
            <person name="Chinwalla A."/>
            <person name="Leonard S."/>
            <person name="Crouse K."/>
            <person name="Collura K."/>
            <person name="Kudrna D."/>
            <person name="Currie J."/>
            <person name="He R."/>
            <person name="Angelova A."/>
            <person name="Rajasekar S."/>
            <person name="Mueller T."/>
            <person name="Lomeli R."/>
            <person name="Scara G."/>
            <person name="Ko A."/>
            <person name="Delaney K."/>
            <person name="Wissotski M."/>
            <person name="Lopez G."/>
            <person name="Campos D."/>
            <person name="Braidotti M."/>
            <person name="Ashley E."/>
            <person name="Golser W."/>
            <person name="Kim H."/>
            <person name="Lee S."/>
            <person name="Lin J."/>
            <person name="Dujmic Z."/>
            <person name="Kim W."/>
            <person name="Talag J."/>
            <person name="Zuccolo A."/>
            <person name="Fan C."/>
            <person name="Sebastian A."/>
            <person name="Kramer M."/>
            <person name="Spiegel L."/>
            <person name="Nascimento L."/>
            <person name="Zutavern T."/>
            <person name="Miller B."/>
            <person name="Ambroise C."/>
            <person name="Muller S."/>
            <person name="Spooner W."/>
            <person name="Narechania A."/>
            <person name="Ren L."/>
            <person name="Wei S."/>
            <person name="Kumari S."/>
            <person name="Faga B."/>
            <person name="Levy M.J."/>
            <person name="McMahan L."/>
            <person name="Van Buren P."/>
            <person name="Vaughn M.W."/>
            <person name="Ying K."/>
            <person name="Yeh C.-T."/>
            <person name="Emrich S.J."/>
            <person name="Jia Y."/>
            <person name="Kalyanaraman A."/>
            <person name="Hsia A.-P."/>
            <person name="Barbazuk W.B."/>
            <person name="Baucom R.S."/>
            <person name="Brutnell T.P."/>
            <person name="Carpita N.C."/>
            <person name="Chaparro C."/>
            <person name="Chia J.-M."/>
            <person name="Deragon J.-M."/>
            <person name="Estill J.C."/>
            <person name="Fu Y."/>
            <person name="Jeddeloh J.A."/>
            <person name="Han Y."/>
            <person name="Lee H."/>
            <person name="Li P."/>
            <person name="Lisch D.R."/>
            <person name="Liu S."/>
            <person name="Liu Z."/>
            <person name="Nagel D.H."/>
            <person name="McCann M.C."/>
            <person name="SanMiguel P."/>
            <person name="Myers A.M."/>
            <person name="Nettleton D."/>
            <person name="Nguyen J."/>
            <person name="Penning B.W."/>
            <person name="Ponnala L."/>
            <person name="Schneider K.L."/>
            <person name="Schwartz D.C."/>
            <person name="Sharma A."/>
            <person name="Soderlund C."/>
            <person name="Springer N.M."/>
            <person name="Sun Q."/>
            <person name="Wang H."/>
            <person name="Waterman M."/>
            <person name="Westerman R."/>
            <person name="Wolfgruber T.K."/>
            <person name="Yang L."/>
            <person name="Yu Y."/>
            <person name="Zhang L."/>
            <person name="Zhou S."/>
            <person name="Zhu Q."/>
            <person name="Bennetzen J.L."/>
            <person name="Dawe R.K."/>
            <person name="Jiang J."/>
            <person name="Jiang N."/>
            <person name="Presting G.G."/>
            <person name="Wessler S.R."/>
            <person name="Aluru S."/>
            <person name="Martienssen R.A."/>
            <person name="Clifton S.W."/>
            <person name="McCombie W.R."/>
            <person name="Wing R.A."/>
            <person name="Wilson R.K."/>
        </authorList>
    </citation>
    <scope>NUCLEOTIDE SEQUENCE [LARGE SCALE GENOMIC DNA]</scope>
    <source>
        <strain evidence="3">cv. B73</strain>
    </source>
</reference>
<reference evidence="2" key="2">
    <citation type="submission" date="2019-07" db="EMBL/GenBank/DDBJ databases">
        <authorList>
            <person name="Seetharam A."/>
            <person name="Woodhouse M."/>
            <person name="Cannon E."/>
        </authorList>
    </citation>
    <scope>NUCLEOTIDE SEQUENCE [LARGE SCALE GENOMIC DNA]</scope>
    <source>
        <strain evidence="2">cv. B73</strain>
    </source>
</reference>
<protein>
    <recommendedName>
        <fullName evidence="4">Secreted protein</fullName>
    </recommendedName>
</protein>